<dbReference type="Proteomes" id="UP000683360">
    <property type="component" value="Unassembled WGS sequence"/>
</dbReference>
<comment type="caution">
    <text evidence="1">The sequence shown here is derived from an EMBL/GenBank/DDBJ whole genome shotgun (WGS) entry which is preliminary data.</text>
</comment>
<dbReference type="AlphaFoldDB" id="A0A8S3RNK7"/>
<evidence type="ECO:0000313" key="1">
    <source>
        <dbReference type="EMBL" id="CAG2210597.1"/>
    </source>
</evidence>
<name>A0A8S3RNK7_MYTED</name>
<protein>
    <submittedName>
        <fullName evidence="1">Uncharacterized protein</fullName>
    </submittedName>
</protein>
<evidence type="ECO:0000313" key="2">
    <source>
        <dbReference type="Proteomes" id="UP000683360"/>
    </source>
</evidence>
<dbReference type="Gene3D" id="3.40.50.300">
    <property type="entry name" value="P-loop containing nucleotide triphosphate hydrolases"/>
    <property type="match status" value="1"/>
</dbReference>
<accession>A0A8S3RNK7</accession>
<dbReference type="SUPFAM" id="SSF52540">
    <property type="entry name" value="P-loop containing nucleoside triphosphate hydrolases"/>
    <property type="match status" value="1"/>
</dbReference>
<dbReference type="OrthoDB" id="6125710at2759"/>
<proteinExistence type="predicted"/>
<keyword evidence="2" id="KW-1185">Reference proteome</keyword>
<sequence>MAEKEVVGLDVELVVGPEIVILEVEFVVRPEVVRLEVEFVVGPEVVGPEVKFVGPGDTVVGPSIDDCGVVGGIALDKLWQTAMSKTSPEVTPDTHLQEPAAPVVEDSKIPEQIKKMDHESIAIYLNALESGSERRRDINLIIVGKKSVGKTSLVRRLFGEELQSVKSTNGIEIHRRRCRINLSNWEWNEEGADATRQSHTSSNKL</sequence>
<gene>
    <name evidence="1" type="ORF">MEDL_24676</name>
</gene>
<organism evidence="1 2">
    <name type="scientific">Mytilus edulis</name>
    <name type="common">Blue mussel</name>
    <dbReference type="NCBI Taxonomy" id="6550"/>
    <lineage>
        <taxon>Eukaryota</taxon>
        <taxon>Metazoa</taxon>
        <taxon>Spiralia</taxon>
        <taxon>Lophotrochozoa</taxon>
        <taxon>Mollusca</taxon>
        <taxon>Bivalvia</taxon>
        <taxon>Autobranchia</taxon>
        <taxon>Pteriomorphia</taxon>
        <taxon>Mytilida</taxon>
        <taxon>Mytiloidea</taxon>
        <taxon>Mytilidae</taxon>
        <taxon>Mytilinae</taxon>
        <taxon>Mytilus</taxon>
    </lineage>
</organism>
<dbReference type="InterPro" id="IPR027417">
    <property type="entry name" value="P-loop_NTPase"/>
</dbReference>
<dbReference type="EMBL" id="CAJPWZ010001240">
    <property type="protein sequence ID" value="CAG2210597.1"/>
    <property type="molecule type" value="Genomic_DNA"/>
</dbReference>
<reference evidence="1" key="1">
    <citation type="submission" date="2021-03" db="EMBL/GenBank/DDBJ databases">
        <authorList>
            <person name="Bekaert M."/>
        </authorList>
    </citation>
    <scope>NUCLEOTIDE SEQUENCE</scope>
</reference>